<comment type="cofactor">
    <cofactor evidence="1">
        <name>FAD</name>
        <dbReference type="ChEBI" id="CHEBI:57692"/>
    </cofactor>
</comment>
<dbReference type="Pfam" id="PF00890">
    <property type="entry name" value="FAD_binding_2"/>
    <property type="match status" value="1"/>
</dbReference>
<dbReference type="Gene3D" id="3.50.50.60">
    <property type="entry name" value="FAD/NAD(P)-binding domain"/>
    <property type="match status" value="2"/>
</dbReference>
<dbReference type="InterPro" id="IPR050315">
    <property type="entry name" value="FAD-oxidoreductase_2"/>
</dbReference>
<feature type="domain" description="FAD-dependent oxidoreductase 2 FAD-binding" evidence="5">
    <location>
        <begin position="14"/>
        <end position="502"/>
    </location>
</feature>
<comment type="caution">
    <text evidence="6">The sequence shown here is derived from an EMBL/GenBank/DDBJ whole genome shotgun (WGS) entry which is preliminary data.</text>
</comment>
<keyword evidence="7" id="KW-1185">Reference proteome</keyword>
<keyword evidence="3" id="KW-0274">FAD</keyword>
<evidence type="ECO:0000256" key="2">
    <source>
        <dbReference type="ARBA" id="ARBA00022630"/>
    </source>
</evidence>
<keyword evidence="4" id="KW-0560">Oxidoreductase</keyword>
<dbReference type="SUPFAM" id="SSF56425">
    <property type="entry name" value="Succinate dehydrogenase/fumarate reductase flavoprotein, catalytic domain"/>
    <property type="match status" value="1"/>
</dbReference>
<dbReference type="EMBL" id="JBDLNU010000004">
    <property type="protein sequence ID" value="MFM1729768.1"/>
    <property type="molecule type" value="Genomic_DNA"/>
</dbReference>
<dbReference type="PANTHER" id="PTHR43400:SF10">
    <property type="entry name" value="3-OXOSTEROID 1-DEHYDROGENASE"/>
    <property type="match status" value="1"/>
</dbReference>
<dbReference type="SUPFAM" id="SSF51905">
    <property type="entry name" value="FAD/NAD(P)-binding domain"/>
    <property type="match status" value="1"/>
</dbReference>
<organism evidence="6 7">
    <name type="scientific">Prescottella soli</name>
    <dbReference type="NCBI Taxonomy" id="1543852"/>
    <lineage>
        <taxon>Bacteria</taxon>
        <taxon>Bacillati</taxon>
        <taxon>Actinomycetota</taxon>
        <taxon>Actinomycetes</taxon>
        <taxon>Mycobacteriales</taxon>
        <taxon>Nocardiaceae</taxon>
        <taxon>Prescottella</taxon>
    </lineage>
</organism>
<gene>
    <name evidence="6" type="ORF">ABEU19_003284</name>
</gene>
<evidence type="ECO:0000259" key="5">
    <source>
        <dbReference type="Pfam" id="PF00890"/>
    </source>
</evidence>
<dbReference type="InterPro" id="IPR003953">
    <property type="entry name" value="FAD-dep_OxRdtase_2_FAD-bd"/>
</dbReference>
<evidence type="ECO:0000256" key="1">
    <source>
        <dbReference type="ARBA" id="ARBA00001974"/>
    </source>
</evidence>
<dbReference type="InterPro" id="IPR027477">
    <property type="entry name" value="Succ_DH/fumarate_Rdtase_cat_sf"/>
</dbReference>
<evidence type="ECO:0000313" key="6">
    <source>
        <dbReference type="EMBL" id="MFM1729768.1"/>
    </source>
</evidence>
<evidence type="ECO:0000256" key="4">
    <source>
        <dbReference type="ARBA" id="ARBA00023002"/>
    </source>
</evidence>
<accession>A0ABW9FWY9</accession>
<dbReference type="Proteomes" id="UP001629744">
    <property type="component" value="Unassembled WGS sequence"/>
</dbReference>
<protein>
    <submittedName>
        <fullName evidence="6">FAD-dependent oxidoreductase</fullName>
    </submittedName>
</protein>
<dbReference type="InterPro" id="IPR036188">
    <property type="entry name" value="FAD/NAD-bd_sf"/>
</dbReference>
<keyword evidence="2" id="KW-0285">Flavoprotein</keyword>
<reference evidence="6 7" key="1">
    <citation type="submission" date="2023-11" db="EMBL/GenBank/DDBJ databases">
        <authorList>
            <person name="Val-Calvo J."/>
            <person name="Scortti M."/>
            <person name="Vazquez-Boland J."/>
        </authorList>
    </citation>
    <scope>NUCLEOTIDE SEQUENCE [LARGE SCALE GENOMIC DNA]</scope>
    <source>
        <strain evidence="6 7">DSM 46662</strain>
    </source>
</reference>
<dbReference type="PANTHER" id="PTHR43400">
    <property type="entry name" value="FUMARATE REDUCTASE"/>
    <property type="match status" value="1"/>
</dbReference>
<proteinExistence type="predicted"/>
<name>A0ABW9FWY9_9NOCA</name>
<evidence type="ECO:0000256" key="3">
    <source>
        <dbReference type="ARBA" id="ARBA00022827"/>
    </source>
</evidence>
<evidence type="ECO:0000313" key="7">
    <source>
        <dbReference type="Proteomes" id="UP001629744"/>
    </source>
</evidence>
<sequence length="519" mass="54179">MEDTTMQDWTTECDVVVVGSGGGALTGAYTAAAQGLKTVVLEKTDLFGGTSSYSGASIWLPGTQVQERAGLQDSTDNARTYLRSLLGDAESERQEAFVATAPAVVELLEKDPNIEFEYRAFPDYYKAEGRMDSGRSINPLDLDPADIGDLADKVRPELDQDRTGQGHAPGKLIGGRALIGRLLAAVQGTGNAELRTGTELTELVVEDGRVVGVVAESNGEQLRISARRGVLMAAGGIEGNAEMREHAGTPGDAAWSMGPFGANTGTAIAAGVAVGGATALLDQAWFCPGVEQPDGSAAFMVGVRGGVLVDARGERYLNESLPYDQFGRAMDAHDKATGDGRTIPSYLIFDSREGGGLPAICIPNTAPAKHLEAGTWVQADTLEGLAEKAGIPADALRATVEQFNDYTKHGVDEQFHRGEDPYDAFFCPPNGGPNSALTAIENGPFFAAKIVLSDLGTKGGLVTDADARVLTADGTPIEGLYAAGNTSASVSGAFYPGPGVPLGTAMVFSYRAVQRILAD</sequence>